<evidence type="ECO:0000256" key="5">
    <source>
        <dbReference type="ARBA" id="ARBA00022967"/>
    </source>
</evidence>
<accession>A0A0D7E6I2</accession>
<comment type="caution">
    <text evidence="9">The sequence shown here is derived from an EMBL/GenBank/DDBJ whole genome shotgun (WGS) entry which is preliminary data.</text>
</comment>
<sequence>MSASAFIRTEQLGVRLSGREVLRDVAIALPRRHLVALVGPNGAGKTTLLRALAGLIPSAGNVSIDGTSLAQLSLRERARHFGYLPQGHLVHWPLPVRDVVALGRYPHGASDPGRLSPQDHAAVTRAMDATDVAQFADRSVNELSGGERSRVALARVLAVEAPVLLADEPTASLDPRYQLDVMRTLRAAADAGTLVVVVTHDLGLAARFADSVLVLSDGKMAAHGAPAAALSDAIMAEVFRVSAYRAAHQDSAVILPWAGV</sequence>
<reference evidence="9 10" key="1">
    <citation type="submission" date="2014-11" db="EMBL/GenBank/DDBJ databases">
        <title>Genomics and ecophysiology of heterotrophic nitrogen fixing bacteria isolated from estuarine surface water.</title>
        <authorList>
            <person name="Bentzon-Tilia M."/>
            <person name="Severin I."/>
            <person name="Hansen L.H."/>
            <person name="Riemann L."/>
        </authorList>
    </citation>
    <scope>NUCLEOTIDE SEQUENCE [LARGE SCALE GENOMIC DNA]</scope>
    <source>
        <strain evidence="9 10">BAL398</strain>
    </source>
</reference>
<dbReference type="SUPFAM" id="SSF52540">
    <property type="entry name" value="P-loop containing nucleoside triphosphate hydrolases"/>
    <property type="match status" value="1"/>
</dbReference>
<dbReference type="InterPro" id="IPR027417">
    <property type="entry name" value="P-loop_NTPase"/>
</dbReference>
<dbReference type="PROSITE" id="PS50893">
    <property type="entry name" value="ABC_TRANSPORTER_2"/>
    <property type="match status" value="1"/>
</dbReference>
<evidence type="ECO:0000313" key="9">
    <source>
        <dbReference type="EMBL" id="KIZ36166.1"/>
    </source>
</evidence>
<dbReference type="PATRIC" id="fig|1076.23.peg.6149"/>
<comment type="similarity">
    <text evidence="1">Belongs to the ABC transporter superfamily.</text>
</comment>
<dbReference type="GO" id="GO:0016887">
    <property type="term" value="F:ATP hydrolysis activity"/>
    <property type="evidence" value="ECO:0007669"/>
    <property type="project" value="InterPro"/>
</dbReference>
<keyword evidence="3" id="KW-0547">Nucleotide-binding</keyword>
<dbReference type="PANTHER" id="PTHR42794">
    <property type="entry name" value="HEMIN IMPORT ATP-BINDING PROTEIN HMUV"/>
    <property type="match status" value="1"/>
</dbReference>
<proteinExistence type="inferred from homology"/>
<feature type="domain" description="ABC transporter" evidence="8">
    <location>
        <begin position="7"/>
        <end position="242"/>
    </location>
</feature>
<keyword evidence="2" id="KW-0813">Transport</keyword>
<evidence type="ECO:0000256" key="3">
    <source>
        <dbReference type="ARBA" id="ARBA00022741"/>
    </source>
</evidence>
<dbReference type="AlphaFoldDB" id="A0A0D7E6I2"/>
<dbReference type="Gene3D" id="3.40.50.300">
    <property type="entry name" value="P-loop containing nucleotide triphosphate hydrolases"/>
    <property type="match status" value="1"/>
</dbReference>
<dbReference type="EMBL" id="JXXE01000591">
    <property type="protein sequence ID" value="KIZ36166.1"/>
    <property type="molecule type" value="Genomic_DNA"/>
</dbReference>
<evidence type="ECO:0000256" key="2">
    <source>
        <dbReference type="ARBA" id="ARBA00022448"/>
    </source>
</evidence>
<dbReference type="InterPro" id="IPR003439">
    <property type="entry name" value="ABC_transporter-like_ATP-bd"/>
</dbReference>
<dbReference type="InterPro" id="IPR017871">
    <property type="entry name" value="ABC_transporter-like_CS"/>
</dbReference>
<dbReference type="OrthoDB" id="9810077at2"/>
<dbReference type="PANTHER" id="PTHR42794:SF1">
    <property type="entry name" value="HEMIN IMPORT ATP-BINDING PROTEIN HMUV"/>
    <property type="match status" value="1"/>
</dbReference>
<evidence type="ECO:0000256" key="4">
    <source>
        <dbReference type="ARBA" id="ARBA00022840"/>
    </source>
</evidence>
<protein>
    <submittedName>
        <fullName evidence="9">ABC transporter</fullName>
    </submittedName>
</protein>
<comment type="function">
    <text evidence="6">Involved in beta-(1--&gt;2)glucan export. Transmembrane domains (TMD) form a pore in the inner membrane and the ATP-binding domain (NBD) is responsible for energy generation.</text>
</comment>
<dbReference type="Pfam" id="PF00005">
    <property type="entry name" value="ABC_tran"/>
    <property type="match status" value="1"/>
</dbReference>
<keyword evidence="4" id="KW-0067">ATP-binding</keyword>
<evidence type="ECO:0000259" key="8">
    <source>
        <dbReference type="PROSITE" id="PS50893"/>
    </source>
</evidence>
<comment type="function">
    <text evidence="7">Part of the ABC transporter complex HmuTUV involved in hemin import. Responsible for energy coupling to the transport system.</text>
</comment>
<dbReference type="SMART" id="SM00382">
    <property type="entry name" value="AAA"/>
    <property type="match status" value="1"/>
</dbReference>
<dbReference type="FunFam" id="3.40.50.300:FF:000134">
    <property type="entry name" value="Iron-enterobactin ABC transporter ATP-binding protein"/>
    <property type="match status" value="1"/>
</dbReference>
<dbReference type="CDD" id="cd03214">
    <property type="entry name" value="ABC_Iron-Siderophores_B12_Hemin"/>
    <property type="match status" value="1"/>
</dbReference>
<evidence type="ECO:0000256" key="1">
    <source>
        <dbReference type="ARBA" id="ARBA00005417"/>
    </source>
</evidence>
<evidence type="ECO:0000313" key="10">
    <source>
        <dbReference type="Proteomes" id="UP000032515"/>
    </source>
</evidence>
<dbReference type="InterPro" id="IPR003593">
    <property type="entry name" value="AAA+_ATPase"/>
</dbReference>
<dbReference type="RefSeq" id="WP_044416953.1">
    <property type="nucleotide sequence ID" value="NZ_JXXE01000591.1"/>
</dbReference>
<name>A0A0D7E6I2_RHOPL</name>
<dbReference type="PROSITE" id="PS00211">
    <property type="entry name" value="ABC_TRANSPORTER_1"/>
    <property type="match status" value="1"/>
</dbReference>
<keyword evidence="5" id="KW-1278">Translocase</keyword>
<evidence type="ECO:0000256" key="6">
    <source>
        <dbReference type="ARBA" id="ARBA00024722"/>
    </source>
</evidence>
<organism evidence="9 10">
    <name type="scientific">Rhodopseudomonas palustris</name>
    <dbReference type="NCBI Taxonomy" id="1076"/>
    <lineage>
        <taxon>Bacteria</taxon>
        <taxon>Pseudomonadati</taxon>
        <taxon>Pseudomonadota</taxon>
        <taxon>Alphaproteobacteria</taxon>
        <taxon>Hyphomicrobiales</taxon>
        <taxon>Nitrobacteraceae</taxon>
        <taxon>Rhodopseudomonas</taxon>
    </lineage>
</organism>
<evidence type="ECO:0000256" key="7">
    <source>
        <dbReference type="ARBA" id="ARBA00037066"/>
    </source>
</evidence>
<dbReference type="GO" id="GO:0005524">
    <property type="term" value="F:ATP binding"/>
    <property type="evidence" value="ECO:0007669"/>
    <property type="project" value="UniProtKB-KW"/>
</dbReference>
<gene>
    <name evidence="9" type="ORF">OO17_25025</name>
</gene>
<dbReference type="Proteomes" id="UP000032515">
    <property type="component" value="Unassembled WGS sequence"/>
</dbReference>